<dbReference type="Proteomes" id="UP001217089">
    <property type="component" value="Unassembled WGS sequence"/>
</dbReference>
<organism evidence="10 11">
    <name type="scientific">Tegillarca granosa</name>
    <name type="common">Malaysian cockle</name>
    <name type="synonym">Anadara granosa</name>
    <dbReference type="NCBI Taxonomy" id="220873"/>
    <lineage>
        <taxon>Eukaryota</taxon>
        <taxon>Metazoa</taxon>
        <taxon>Spiralia</taxon>
        <taxon>Lophotrochozoa</taxon>
        <taxon>Mollusca</taxon>
        <taxon>Bivalvia</taxon>
        <taxon>Autobranchia</taxon>
        <taxon>Pteriomorphia</taxon>
        <taxon>Arcoida</taxon>
        <taxon>Arcoidea</taxon>
        <taxon>Arcidae</taxon>
        <taxon>Tegillarca</taxon>
    </lineage>
</organism>
<dbReference type="InterPro" id="IPR031248">
    <property type="entry name" value="RNF213"/>
</dbReference>
<accession>A0ABQ9FC39</accession>
<reference evidence="10 11" key="1">
    <citation type="submission" date="2022-12" db="EMBL/GenBank/DDBJ databases">
        <title>Chromosome-level genome of Tegillarca granosa.</title>
        <authorList>
            <person name="Kim J."/>
        </authorList>
    </citation>
    <scope>NUCLEOTIDE SEQUENCE [LARGE SCALE GENOMIC DNA]</scope>
    <source>
        <strain evidence="10">Teg-2019</strain>
        <tissue evidence="10">Adductor muscle</tissue>
    </source>
</reference>
<dbReference type="InterPro" id="IPR027417">
    <property type="entry name" value="P-loop_NTPase"/>
</dbReference>
<dbReference type="Pfam" id="PF20173">
    <property type="entry name" value="ZnF_RZ-type"/>
    <property type="match status" value="1"/>
</dbReference>
<proteinExistence type="predicted"/>
<dbReference type="PROSITE" id="PS50089">
    <property type="entry name" value="ZF_RING_2"/>
    <property type="match status" value="1"/>
</dbReference>
<comment type="subcellular location">
    <subcellularLocation>
        <location evidence="1">Cytoplasm</location>
    </subcellularLocation>
</comment>
<evidence type="ECO:0000259" key="8">
    <source>
        <dbReference type="PROSITE" id="PS50089"/>
    </source>
</evidence>
<evidence type="ECO:0008006" key="12">
    <source>
        <dbReference type="Google" id="ProtNLM"/>
    </source>
</evidence>
<evidence type="ECO:0000256" key="3">
    <source>
        <dbReference type="ARBA" id="ARBA00022723"/>
    </source>
</evidence>
<dbReference type="Gene3D" id="3.40.50.300">
    <property type="entry name" value="P-loop containing nucleotide triphosphate hydrolases"/>
    <property type="match status" value="1"/>
</dbReference>
<evidence type="ECO:0000256" key="7">
    <source>
        <dbReference type="PROSITE-ProRule" id="PRU00175"/>
    </source>
</evidence>
<protein>
    <recommendedName>
        <fullName evidence="12">RING-type E3 ubiquitin transferase</fullName>
    </recommendedName>
</protein>
<evidence type="ECO:0000313" key="10">
    <source>
        <dbReference type="EMBL" id="KAJ8314900.1"/>
    </source>
</evidence>
<evidence type="ECO:0000259" key="9">
    <source>
        <dbReference type="PROSITE" id="PS51981"/>
    </source>
</evidence>
<dbReference type="SUPFAM" id="SSF52540">
    <property type="entry name" value="P-loop containing nucleoside triphosphate hydrolases"/>
    <property type="match status" value="1"/>
</dbReference>
<dbReference type="SUPFAM" id="SSF57850">
    <property type="entry name" value="RING/U-box"/>
    <property type="match status" value="1"/>
</dbReference>
<keyword evidence="11" id="KW-1185">Reference proteome</keyword>
<evidence type="ECO:0000256" key="6">
    <source>
        <dbReference type="ARBA" id="ARBA00022859"/>
    </source>
</evidence>
<keyword evidence="6" id="KW-0391">Immunity</keyword>
<dbReference type="InterPro" id="IPR013083">
    <property type="entry name" value="Znf_RING/FYVE/PHD"/>
</dbReference>
<dbReference type="PANTHER" id="PTHR22605:SF16">
    <property type="entry name" value="E3 UBIQUITIN-PROTEIN LIGASE RNF213"/>
    <property type="match status" value="1"/>
</dbReference>
<gene>
    <name evidence="10" type="ORF">KUTeg_007050</name>
</gene>
<dbReference type="InterPro" id="IPR046439">
    <property type="entry name" value="ZF_RZ_dom"/>
</dbReference>
<keyword evidence="2" id="KW-0963">Cytoplasm</keyword>
<comment type="caution">
    <text evidence="10">The sequence shown here is derived from an EMBL/GenBank/DDBJ whole genome shotgun (WGS) entry which is preliminary data.</text>
</comment>
<keyword evidence="5" id="KW-0862">Zinc</keyword>
<name>A0ABQ9FC39_TEGGR</name>
<keyword evidence="3" id="KW-0479">Metal-binding</keyword>
<dbReference type="EMBL" id="JARBDR010000337">
    <property type="protein sequence ID" value="KAJ8314900.1"/>
    <property type="molecule type" value="Genomic_DNA"/>
</dbReference>
<keyword evidence="4 7" id="KW-0863">Zinc-finger</keyword>
<feature type="domain" description="RING-type" evidence="8">
    <location>
        <begin position="1468"/>
        <end position="1508"/>
    </location>
</feature>
<evidence type="ECO:0000256" key="4">
    <source>
        <dbReference type="ARBA" id="ARBA00022771"/>
    </source>
</evidence>
<evidence type="ECO:0000256" key="5">
    <source>
        <dbReference type="ARBA" id="ARBA00022833"/>
    </source>
</evidence>
<evidence type="ECO:0000313" key="11">
    <source>
        <dbReference type="Proteomes" id="UP001217089"/>
    </source>
</evidence>
<evidence type="ECO:0000256" key="1">
    <source>
        <dbReference type="ARBA" id="ARBA00004496"/>
    </source>
</evidence>
<dbReference type="PROSITE" id="PS51981">
    <property type="entry name" value="ZF_RZ"/>
    <property type="match status" value="1"/>
</dbReference>
<evidence type="ECO:0000256" key="2">
    <source>
        <dbReference type="ARBA" id="ARBA00022490"/>
    </source>
</evidence>
<dbReference type="InterPro" id="IPR001841">
    <property type="entry name" value="Znf_RING"/>
</dbReference>
<dbReference type="Gene3D" id="3.30.40.10">
    <property type="entry name" value="Zinc/RING finger domain, C3HC4 (zinc finger)"/>
    <property type="match status" value="1"/>
</dbReference>
<sequence>MRRLVYRVQPLPQSLLPLVWDFGQLDTRIEELYINQMVCRYVRNDQLPAITGLEARVSRILTVSQDFMREQRDECSFVSLRDVERVLQVMSWFYNQSLNSELFSLMEDDSDDSESEQDEVEDENEILVTEVTDDITKSLILAIGVCYHACLRKKEEYREAVAEHFAPPCKLVGGAAEINDIITRCQDAFLENVNLGANIARNQALKENVFMMVTCIELRIPLFLVGKPGSSKSLAKTIVADAMQGNAAHHVLFKEYKAAQMVSFQCSPLSTPEGIVGTFRQCAQFQKDKDLDRFVSVVVLDEVGLAEDSPRMPLKTLHPLLEDGCQGDEKPEPHMKVAFIGISNWALDPAKMNRGIFVQRFVPDKEELIESAEGICSTKRQVLKLIKPLIPDLAESYLALFEKALELREFFGLRDFYSLLKMVYAFAEKKIQRPTWRQLEHAIRRNFGGLDKVDPVEVFATKLVTVRKDEDPQPNDPDCTPAGLIEACLTGGGQEEASESRYLLLLTENYGALSILQQKILKMHNAITIFGSSFPSDQEYTQVCRNINRIKVCMETGSTVVLLNLENLYESLYDALNQYYVEFGGERYVDLGLGTHRVKCRVHKKFRLIVVAEKQIVYDKFPIPLINRLEKHFLTLSTMLTPTQQKLVKQLEKWAQDFVTEEMKFTFQNIRGKKSDFSVGDVFMGYHADTCASVILHVSQDVLDENATPEDILSFGKEVLLWCVTPDAVERISSTKLQHEEQVIARIYWKEQQHESLLQYLYLMVVQKKHRSLHTQITTHSKLISTADLTDLSNSLNIPVRNLTLLTLQSFDTEQQFCRQIRSCFENHSEDDKLLIVQCDCGDQNASLVACARYCIQDELSQIDEQYSSLVHVVFIIQLPRIAGGCFTGFQCGRWHSVHIDDLRPPDKEMPTIMDMRGQSVGTLLSNAVSKTCQETATDDGETKMDWQQLEEHEEDRHMEVDEPHTQLRLDDIILETEVVNKLERRFDVRTLIHACIQSALSMVKDQDKESSRTTDRVKILLSLLHEHTDTGHNTFVNGLGTHLAALLMEKEEKFTTAQTASKWLSQEAAKAENINRAGTFRRAWMQCLETKITPILAGIIAHLDTNRNLDILAESKPDDWQHILWLYVSNNPRVTKMEYALLVSPMRQQNLEEIIVKNTGVDGQAFTSKMPFSWLIYKQIEEGYKATISTQPEADQINMIKKTTDVLQSTALGRILQTTLNTYVREAVKAYLSDFVYMVYHVKSEEEHQLVCEAIINTCYAMNREEFDSPLTQLVSCHIVYSALSMRLTNFSNITRAWPDCCKTIIKFQQKSPHHYLVSNEEMTLDILALHLMLEQLEPNKDALNKATGRQEWLHKVHSYRPIAERILGSFTMFRDDIDDMAIGRRCKNGVDEARRHWSRVVLVKLFIEHVCSMSEMNDSKRCMPMWIMFKDGADMKKKESLDKLEKLLKLCNKDAVTKYFGKQSKCELCELETETRLITLPCKDVICQRCYNDLMIMEDHTCPVCRRELPPTFNPNSKGKLSKEVQKYKEYKSRCNSFFMEVVSQLCFAEETPPSEQVVDRLLQYITYETRKGDKVVKVVSKELTIFDDCIDATPVVRSFLLQLLMRTSGDKVDEYLQSYLRRLNQLLEGDKQQRHFQELCLLILQCIEDSYQQDISGNADHSQSEMEHVTELLRNAKQSFSDERISVHKLYGLAQARFGLTVVAKYIYKYVVEKTVKLTPDLRRLIDAAAGICEDCGSNWPRKFFVKYFCRSYGVDSYQTICTKQDARTLRWITLPELQGTEIPECSDRYIFSGPVYQEFREKITQSTLGDVHLLQDLLDKYDNSRDWKVRVYLLLALHRDVTMANIYPKNRKQLSTQAVGNLQEVLAAHPVIKDQNQMVTPILQNELWRDPQGNIREGMDLNRQNIVCLLTHMKIVFSQVPNQHSVLEPLIRLANRPFQMRDAFLPTMPQDDLVEVKEALLAARQDGMENPVFYRCPNGHPYIIGNCGRPATVGKCKDCGAEIGGEGYQLRQGNILDQGIDQTATGHILGRAQNRKHQAAPERTLAPAQCAVLRLLTHLSLYIGADSEPVAVCGLVKPDLQQNVICQFMWDHIKTDIACLKKALGRSVDDVFTLLHYMLARIVETFNQGEVLNDDICGLKRKDVRIQWETDFTSRIIIPNLQGLDAILREGNNTIVNDKRLGSDPLLCLLYEIETPHETETLYEIETPEDQTGASSTQLHEVPAVWRYRSLISMDHLSHIFQTQMAGQHKILQLFLNEECHLRAIRLIPNIMRLQQFLIQRYQRKLDKAEATTLTIGEIKERMKFDGKLEEFTQLVTDFSEAWECVRDALQTYTCNTPDGFVTVSKEYCQRQINDDSPVAMLLPTVKDSGLCSYILLHFLFKKQNSFLEKYCKVKNLKYKDLPQVCVKEVTSAHLISYHPEKDILPMVLANCNYSFEVGKGTKIEYNFINFERQLTDRFLFSKSVIKIDEIQVMTYRSDVTNAIVFKHLREKIPQEPLNAAVCHQICEEFRSLPDLCDCLDKLDITISFLKSVGGESTLLIDDFMTNTLKMVNPIPSQKARHSCTCCNTQSLWLTLAMEKSKYLARYAKDAFENLSSDFKAELTEIQMEAFQTFCNELQYDRLEIMLEVLFECIILRIAVPQNQEDEDYVDILNQSLINILIGHLESPSYDADIDAPVWIMEVLGAFKPDDPNKLLARHSVEAWLLMYNVFTRKQQENRR</sequence>
<feature type="domain" description="RZ-type" evidence="9">
    <location>
        <begin position="1952"/>
        <end position="2029"/>
    </location>
</feature>
<dbReference type="PANTHER" id="PTHR22605">
    <property type="entry name" value="RZ-TYPE DOMAIN-CONTAINING PROTEIN"/>
    <property type="match status" value="1"/>
</dbReference>